<dbReference type="Pfam" id="PF01812">
    <property type="entry name" value="5-FTHF_cyc-lig"/>
    <property type="match status" value="1"/>
</dbReference>
<evidence type="ECO:0000256" key="2">
    <source>
        <dbReference type="ARBA" id="ARBA00022741"/>
    </source>
</evidence>
<evidence type="ECO:0000313" key="7">
    <source>
        <dbReference type="Proteomes" id="UP000293568"/>
    </source>
</evidence>
<name>A0A4P6EYL2_9BACL</name>
<sequence length="204" mass="23005">MDNTIIKNELRKRFTEKRNALSAYERTLRSEAACRQAAVWLQSVGASSVMAYVPFRTELDTKPLIQWCWETKVQVIVPRSNPEDRSMELYELTGWDGLELGAYGIMEPSPDTNKAVREWPDVIFVPGLAFDRDGGRLGYGGGYYDRLAVRTDLSSPRGSTCWIGLGYQLQLSQEALPMEAHDKRIGGVATEEGIKLFTAKHDRN</sequence>
<dbReference type="PIRSF" id="PIRSF006806">
    <property type="entry name" value="FTHF_cligase"/>
    <property type="match status" value="1"/>
</dbReference>
<dbReference type="GO" id="GO:0046872">
    <property type="term" value="F:metal ion binding"/>
    <property type="evidence" value="ECO:0007669"/>
    <property type="project" value="UniProtKB-KW"/>
</dbReference>
<evidence type="ECO:0000256" key="4">
    <source>
        <dbReference type="PIRSR" id="PIRSR006806-1"/>
    </source>
</evidence>
<protein>
    <recommendedName>
        <fullName evidence="5">5-formyltetrahydrofolate cyclo-ligase</fullName>
        <ecNumber evidence="5">6.3.3.2</ecNumber>
    </recommendedName>
</protein>
<keyword evidence="6" id="KW-0436">Ligase</keyword>
<dbReference type="Gene3D" id="3.40.50.10420">
    <property type="entry name" value="NagB/RpiA/CoA transferase-like"/>
    <property type="match status" value="1"/>
</dbReference>
<feature type="binding site" evidence="4">
    <location>
        <position position="53"/>
    </location>
    <ligand>
        <name>substrate</name>
    </ligand>
</feature>
<organism evidence="6 7">
    <name type="scientific">Paenibacillus protaetiae</name>
    <dbReference type="NCBI Taxonomy" id="2509456"/>
    <lineage>
        <taxon>Bacteria</taxon>
        <taxon>Bacillati</taxon>
        <taxon>Bacillota</taxon>
        <taxon>Bacilli</taxon>
        <taxon>Bacillales</taxon>
        <taxon>Paenibacillaceae</taxon>
        <taxon>Paenibacillus</taxon>
    </lineage>
</organism>
<dbReference type="KEGG" id="pprt:ET464_11220"/>
<dbReference type="EC" id="6.3.3.2" evidence="5"/>
<dbReference type="GO" id="GO:0035999">
    <property type="term" value="P:tetrahydrofolate interconversion"/>
    <property type="evidence" value="ECO:0007669"/>
    <property type="project" value="TreeGrafter"/>
</dbReference>
<comment type="similarity">
    <text evidence="1 5">Belongs to the 5-formyltetrahydrofolate cyclo-ligase family.</text>
</comment>
<feature type="binding site" evidence="4">
    <location>
        <position position="58"/>
    </location>
    <ligand>
        <name>substrate</name>
    </ligand>
</feature>
<keyword evidence="5" id="KW-0460">Magnesium</keyword>
<keyword evidence="3 4" id="KW-0067">ATP-binding</keyword>
<feature type="binding site" evidence="4">
    <location>
        <begin position="136"/>
        <end position="144"/>
    </location>
    <ligand>
        <name>ATP</name>
        <dbReference type="ChEBI" id="CHEBI:30616"/>
    </ligand>
</feature>
<dbReference type="InterPro" id="IPR024185">
    <property type="entry name" value="FTHF_cligase-like_sf"/>
</dbReference>
<dbReference type="InterPro" id="IPR002698">
    <property type="entry name" value="FTHF_cligase"/>
</dbReference>
<dbReference type="PANTHER" id="PTHR23407">
    <property type="entry name" value="ATPASE INHIBITOR/5-FORMYLTETRAHYDROFOLATE CYCLO-LIGASE"/>
    <property type="match status" value="1"/>
</dbReference>
<dbReference type="RefSeq" id="WP_129440905.1">
    <property type="nucleotide sequence ID" value="NZ_CP035492.1"/>
</dbReference>
<dbReference type="OrthoDB" id="9801938at2"/>
<accession>A0A4P6EYL2</accession>
<dbReference type="InterPro" id="IPR037171">
    <property type="entry name" value="NagB/RpiA_transferase-like"/>
</dbReference>
<dbReference type="SUPFAM" id="SSF100950">
    <property type="entry name" value="NagB/RpiA/CoA transferase-like"/>
    <property type="match status" value="1"/>
</dbReference>
<dbReference type="GO" id="GO:0005524">
    <property type="term" value="F:ATP binding"/>
    <property type="evidence" value="ECO:0007669"/>
    <property type="project" value="UniProtKB-KW"/>
</dbReference>
<dbReference type="Proteomes" id="UP000293568">
    <property type="component" value="Chromosome"/>
</dbReference>
<dbReference type="NCBIfam" id="TIGR02727">
    <property type="entry name" value="MTHFS_bact"/>
    <property type="match status" value="1"/>
</dbReference>
<evidence type="ECO:0000256" key="1">
    <source>
        <dbReference type="ARBA" id="ARBA00010638"/>
    </source>
</evidence>
<dbReference type="GO" id="GO:0030272">
    <property type="term" value="F:5-formyltetrahydrofolate cyclo-ligase activity"/>
    <property type="evidence" value="ECO:0007669"/>
    <property type="project" value="UniProtKB-EC"/>
</dbReference>
<evidence type="ECO:0000256" key="5">
    <source>
        <dbReference type="RuleBase" id="RU361279"/>
    </source>
</evidence>
<comment type="cofactor">
    <cofactor evidence="5">
        <name>Mg(2+)</name>
        <dbReference type="ChEBI" id="CHEBI:18420"/>
    </cofactor>
</comment>
<dbReference type="EMBL" id="CP035492">
    <property type="protein sequence ID" value="QAY66879.1"/>
    <property type="molecule type" value="Genomic_DNA"/>
</dbReference>
<feature type="binding site" evidence="4">
    <location>
        <begin position="7"/>
        <end position="11"/>
    </location>
    <ligand>
        <name>ATP</name>
        <dbReference type="ChEBI" id="CHEBI:30616"/>
    </ligand>
</feature>
<evidence type="ECO:0000256" key="3">
    <source>
        <dbReference type="ARBA" id="ARBA00022840"/>
    </source>
</evidence>
<reference evidence="6 7" key="1">
    <citation type="submission" date="2019-01" db="EMBL/GenBank/DDBJ databases">
        <title>Genome sequencing of strain FW100M-2.</title>
        <authorList>
            <person name="Heo J."/>
            <person name="Kim S.-J."/>
            <person name="Kim J.-S."/>
            <person name="Hong S.-B."/>
            <person name="Kwon S.-W."/>
        </authorList>
    </citation>
    <scope>NUCLEOTIDE SEQUENCE [LARGE SCALE GENOMIC DNA]</scope>
    <source>
        <strain evidence="6 7">FW100M-2</strain>
    </source>
</reference>
<dbReference type="GO" id="GO:0009396">
    <property type="term" value="P:folic acid-containing compound biosynthetic process"/>
    <property type="evidence" value="ECO:0007669"/>
    <property type="project" value="TreeGrafter"/>
</dbReference>
<dbReference type="PANTHER" id="PTHR23407:SF1">
    <property type="entry name" value="5-FORMYLTETRAHYDROFOLATE CYCLO-LIGASE"/>
    <property type="match status" value="1"/>
</dbReference>
<gene>
    <name evidence="6" type="ORF">ET464_11220</name>
</gene>
<evidence type="ECO:0000313" key="6">
    <source>
        <dbReference type="EMBL" id="QAY66879.1"/>
    </source>
</evidence>
<keyword evidence="2 4" id="KW-0547">Nucleotide-binding</keyword>
<dbReference type="AlphaFoldDB" id="A0A4P6EYL2"/>
<proteinExistence type="inferred from homology"/>
<keyword evidence="5" id="KW-0479">Metal-binding</keyword>
<comment type="catalytic activity">
    <reaction evidence="5">
        <text>(6S)-5-formyl-5,6,7,8-tetrahydrofolate + ATP = (6R)-5,10-methenyltetrahydrofolate + ADP + phosphate</text>
        <dbReference type="Rhea" id="RHEA:10488"/>
        <dbReference type="ChEBI" id="CHEBI:30616"/>
        <dbReference type="ChEBI" id="CHEBI:43474"/>
        <dbReference type="ChEBI" id="CHEBI:57455"/>
        <dbReference type="ChEBI" id="CHEBI:57457"/>
        <dbReference type="ChEBI" id="CHEBI:456216"/>
        <dbReference type="EC" id="6.3.3.2"/>
    </reaction>
</comment>
<keyword evidence="7" id="KW-1185">Reference proteome</keyword>